<keyword evidence="3" id="KW-1185">Reference proteome</keyword>
<dbReference type="OrthoDB" id="9777383at2"/>
<feature type="transmembrane region" description="Helical" evidence="1">
    <location>
        <begin position="12"/>
        <end position="33"/>
    </location>
</feature>
<dbReference type="AlphaFoldDB" id="K9W7B1"/>
<dbReference type="EMBL" id="CP003630">
    <property type="protein sequence ID" value="AFZ16275.1"/>
    <property type="molecule type" value="Genomic_DNA"/>
</dbReference>
<dbReference type="Proteomes" id="UP000010471">
    <property type="component" value="Chromosome"/>
</dbReference>
<keyword evidence="1" id="KW-0472">Membrane</keyword>
<keyword evidence="1" id="KW-0812">Transmembrane</keyword>
<gene>
    <name evidence="2" type="ORF">Mic7113_0352</name>
</gene>
<dbReference type="eggNOG" id="COG0627">
    <property type="taxonomic scope" value="Bacteria"/>
</dbReference>
<reference evidence="2 3" key="1">
    <citation type="submission" date="2012-06" db="EMBL/GenBank/DDBJ databases">
        <title>Finished chromosome of genome of Microcoleus sp. PCC 7113.</title>
        <authorList>
            <consortium name="US DOE Joint Genome Institute"/>
            <person name="Gugger M."/>
            <person name="Coursin T."/>
            <person name="Rippka R."/>
            <person name="Tandeau De Marsac N."/>
            <person name="Huntemann M."/>
            <person name="Wei C.-L."/>
            <person name="Han J."/>
            <person name="Detter J.C."/>
            <person name="Han C."/>
            <person name="Tapia R."/>
            <person name="Chen A."/>
            <person name="Kyrpides N."/>
            <person name="Mavromatis K."/>
            <person name="Markowitz V."/>
            <person name="Szeto E."/>
            <person name="Ivanova N."/>
            <person name="Pagani I."/>
            <person name="Pati A."/>
            <person name="Goodwin L."/>
            <person name="Nordberg H.P."/>
            <person name="Cantor M.N."/>
            <person name="Hua S.X."/>
            <person name="Woyke T."/>
            <person name="Kerfeld C.A."/>
        </authorList>
    </citation>
    <scope>NUCLEOTIDE SEQUENCE [LARGE SCALE GENOMIC DNA]</scope>
    <source>
        <strain evidence="2 3">PCC 7113</strain>
    </source>
</reference>
<dbReference type="GO" id="GO:0016747">
    <property type="term" value="F:acyltransferase activity, transferring groups other than amino-acyl groups"/>
    <property type="evidence" value="ECO:0007669"/>
    <property type="project" value="TreeGrafter"/>
</dbReference>
<dbReference type="HOGENOM" id="CLU_037618_1_2_3"/>
<dbReference type="STRING" id="1173027.Mic7113_0352"/>
<dbReference type="Gene3D" id="3.40.50.1820">
    <property type="entry name" value="alpha/beta hydrolase"/>
    <property type="match status" value="1"/>
</dbReference>
<dbReference type="SUPFAM" id="SSF53474">
    <property type="entry name" value="alpha/beta-Hydrolases"/>
    <property type="match status" value="1"/>
</dbReference>
<proteinExistence type="predicted"/>
<accession>K9W7B1</accession>
<dbReference type="InterPro" id="IPR029058">
    <property type="entry name" value="AB_hydrolase_fold"/>
</dbReference>
<keyword evidence="1" id="KW-1133">Transmembrane helix</keyword>
<protein>
    <submittedName>
        <fullName evidence="2">Enterochelin esterase-like enzyme</fullName>
    </submittedName>
</protein>
<dbReference type="PATRIC" id="fig|1173027.3.peg.386"/>
<dbReference type="InterPro" id="IPR000801">
    <property type="entry name" value="Esterase-like"/>
</dbReference>
<evidence type="ECO:0000313" key="2">
    <source>
        <dbReference type="EMBL" id="AFZ16275.1"/>
    </source>
</evidence>
<evidence type="ECO:0000313" key="3">
    <source>
        <dbReference type="Proteomes" id="UP000010471"/>
    </source>
</evidence>
<evidence type="ECO:0000256" key="1">
    <source>
        <dbReference type="SAM" id="Phobius"/>
    </source>
</evidence>
<sequence length="318" mass="35222">MTVKSSPAVKLRTLLITGIGIVALLAGAGYWYVFIAGAPQLDAPPTEAKDSKIKLFFELKTFNSKAMGEVRQYGVILPPGYEKNPNKHYPVIFLLHGGHDDANAWVKKIGIIPVLEDLYESGKLLPSIVITPDGNDKRGSSPLFDPQYYDGPNGNVGTLIGSELVQMLKSRYRTLESPQFWAIGGLSSGGWGAVNIGLHHRNTFHTMFSQIGYFTDQSGPENSPQSLIKKIPVKERKLLHIYMDAGKDDLMGKEFLDSSQKFHETLNELGIDNEFHAFPGGHGLQGPDYGWNYDHKHAHDSLSFVGRQFKKALTQPKN</sequence>
<organism evidence="2 3">
    <name type="scientific">Allocoleopsis franciscana PCC 7113</name>
    <dbReference type="NCBI Taxonomy" id="1173027"/>
    <lineage>
        <taxon>Bacteria</taxon>
        <taxon>Bacillati</taxon>
        <taxon>Cyanobacteriota</taxon>
        <taxon>Cyanophyceae</taxon>
        <taxon>Coleofasciculales</taxon>
        <taxon>Coleofasciculaceae</taxon>
        <taxon>Allocoleopsis</taxon>
        <taxon>Allocoleopsis franciscana</taxon>
    </lineage>
</organism>
<dbReference type="InterPro" id="IPR050583">
    <property type="entry name" value="Mycobacterial_A85_antigen"/>
</dbReference>
<dbReference type="Pfam" id="PF00756">
    <property type="entry name" value="Esterase"/>
    <property type="match status" value="1"/>
</dbReference>
<dbReference type="KEGG" id="mic:Mic7113_0352"/>
<dbReference type="PANTHER" id="PTHR48098">
    <property type="entry name" value="ENTEROCHELIN ESTERASE-RELATED"/>
    <property type="match status" value="1"/>
</dbReference>
<dbReference type="PANTHER" id="PTHR48098:SF1">
    <property type="entry name" value="DIACYLGLYCEROL ACYLTRANSFERASE_MYCOLYLTRANSFERASE AG85A"/>
    <property type="match status" value="1"/>
</dbReference>
<dbReference type="RefSeq" id="WP_015180439.1">
    <property type="nucleotide sequence ID" value="NC_019738.1"/>
</dbReference>
<name>K9W7B1_9CYAN</name>